<sequence length="61" mass="6404">MTEVSRHGRTIHVPLVGSGLEGHGQARGGPCAETCRPSPERIGADRPNGVGCYLPRIGENP</sequence>
<protein>
    <submittedName>
        <fullName evidence="2">Uncharacterized protein</fullName>
    </submittedName>
</protein>
<evidence type="ECO:0000256" key="1">
    <source>
        <dbReference type="SAM" id="MobiDB-lite"/>
    </source>
</evidence>
<evidence type="ECO:0000313" key="2">
    <source>
        <dbReference type="EMBL" id="KAB7785400.1"/>
    </source>
</evidence>
<reference evidence="2 3" key="1">
    <citation type="submission" date="2019-10" db="EMBL/GenBank/DDBJ databases">
        <title>Draft Genome Sequence of the Caffeine Degrading Methylotroph Methylorubrum populi PINKEL.</title>
        <authorList>
            <person name="Dawson S.C."/>
            <person name="Zhang X."/>
            <person name="Wright M.E."/>
            <person name="Sharma G."/>
            <person name="Langner J.T."/>
            <person name="Ditty J.L."/>
            <person name="Subuyuj G.A."/>
        </authorList>
    </citation>
    <scope>NUCLEOTIDE SEQUENCE [LARGE SCALE GENOMIC DNA]</scope>
    <source>
        <strain evidence="2 3">Pinkel</strain>
    </source>
</reference>
<evidence type="ECO:0000313" key="3">
    <source>
        <dbReference type="Proteomes" id="UP000469949"/>
    </source>
</evidence>
<gene>
    <name evidence="2" type="ORF">F8B43_1901</name>
</gene>
<name>A0A833N2Y9_9HYPH</name>
<comment type="caution">
    <text evidence="2">The sequence shown here is derived from an EMBL/GenBank/DDBJ whole genome shotgun (WGS) entry which is preliminary data.</text>
</comment>
<organism evidence="2 3">
    <name type="scientific">Methylorubrum populi</name>
    <dbReference type="NCBI Taxonomy" id="223967"/>
    <lineage>
        <taxon>Bacteria</taxon>
        <taxon>Pseudomonadati</taxon>
        <taxon>Pseudomonadota</taxon>
        <taxon>Alphaproteobacteria</taxon>
        <taxon>Hyphomicrobiales</taxon>
        <taxon>Methylobacteriaceae</taxon>
        <taxon>Methylorubrum</taxon>
    </lineage>
</organism>
<accession>A0A833N2Y9</accession>
<dbReference type="EMBL" id="WEKV01000009">
    <property type="protein sequence ID" value="KAB7785400.1"/>
    <property type="molecule type" value="Genomic_DNA"/>
</dbReference>
<dbReference type="Proteomes" id="UP000469949">
    <property type="component" value="Unassembled WGS sequence"/>
</dbReference>
<feature type="region of interest" description="Disordered" evidence="1">
    <location>
        <begin position="1"/>
        <end position="61"/>
    </location>
</feature>
<proteinExistence type="predicted"/>
<dbReference type="AlphaFoldDB" id="A0A833N2Y9"/>